<dbReference type="Proteomes" id="UP001220670">
    <property type="component" value="Unassembled WGS sequence"/>
</dbReference>
<reference evidence="1" key="1">
    <citation type="submission" date="2023-01" db="EMBL/GenBank/DDBJ databases">
        <title>Genome analysis of 13 Lactobacillus isolated from gut of wild boar.</title>
        <authorList>
            <person name="Papp P."/>
            <person name="Libisch B."/>
            <person name="Nagy T."/>
            <person name="Olasz F."/>
        </authorList>
    </citation>
    <scope>NUCLEOTIDE SEQUENCE</scope>
    <source>
        <strain evidence="1">F146</strain>
    </source>
</reference>
<gene>
    <name evidence="1" type="ORF">PO250_06020</name>
</gene>
<proteinExistence type="predicted"/>
<evidence type="ECO:0000313" key="1">
    <source>
        <dbReference type="EMBL" id="MDC2829863.1"/>
    </source>
</evidence>
<dbReference type="RefSeq" id="WP_272208998.1">
    <property type="nucleotide sequence ID" value="NZ_JAQOMV010000030.1"/>
</dbReference>
<organism evidence="1 2">
    <name type="scientific">Limosilactobacillus mucosae</name>
    <name type="common">Lactobacillus mucosae</name>
    <dbReference type="NCBI Taxonomy" id="97478"/>
    <lineage>
        <taxon>Bacteria</taxon>
        <taxon>Bacillati</taxon>
        <taxon>Bacillota</taxon>
        <taxon>Bacilli</taxon>
        <taxon>Lactobacillales</taxon>
        <taxon>Lactobacillaceae</taxon>
        <taxon>Limosilactobacillus</taxon>
    </lineage>
</organism>
<accession>A0AAJ1HTV8</accession>
<sequence>MPVAWLIDESFTYSHLVPTPYIESNPRYDIFHDGHYQYAFNQSRPLMRYVYQIDRDLIWEDLVKKLTQA</sequence>
<protein>
    <submittedName>
        <fullName evidence="1">Uncharacterized protein</fullName>
    </submittedName>
</protein>
<name>A0AAJ1HTV8_LIMMU</name>
<comment type="caution">
    <text evidence="1">The sequence shown here is derived from an EMBL/GenBank/DDBJ whole genome shotgun (WGS) entry which is preliminary data.</text>
</comment>
<dbReference type="EMBL" id="JAQONE010000022">
    <property type="protein sequence ID" value="MDC2829863.1"/>
    <property type="molecule type" value="Genomic_DNA"/>
</dbReference>
<evidence type="ECO:0000313" key="2">
    <source>
        <dbReference type="Proteomes" id="UP001220670"/>
    </source>
</evidence>
<dbReference type="AlphaFoldDB" id="A0AAJ1HTV8"/>